<evidence type="ECO:0000256" key="1">
    <source>
        <dbReference type="ARBA" id="ARBA00004443"/>
    </source>
</evidence>
<evidence type="ECO:0000313" key="8">
    <source>
        <dbReference type="Proteomes" id="UP001107558"/>
    </source>
</evidence>
<evidence type="ECO:0000256" key="3">
    <source>
        <dbReference type="ARBA" id="ARBA00022792"/>
    </source>
</evidence>
<dbReference type="GO" id="GO:0097193">
    <property type="term" value="P:intrinsic apoptotic signaling pathway"/>
    <property type="evidence" value="ECO:0007669"/>
    <property type="project" value="InterPro"/>
</dbReference>
<dbReference type="Pfam" id="PF10231">
    <property type="entry name" value="COA8"/>
    <property type="match status" value="1"/>
</dbReference>
<dbReference type="EMBL" id="JADBJN010000002">
    <property type="protein sequence ID" value="KAG5677602.1"/>
    <property type="molecule type" value="Genomic_DNA"/>
</dbReference>
<evidence type="ECO:0000256" key="5">
    <source>
        <dbReference type="ARBA" id="ARBA00023128"/>
    </source>
</evidence>
<dbReference type="Proteomes" id="UP001107558">
    <property type="component" value="Chromosome 2"/>
</dbReference>
<protein>
    <submittedName>
        <fullName evidence="7">Uncharacterized protein</fullName>
    </submittedName>
</protein>
<keyword evidence="4" id="KW-0809">Transit peptide</keyword>
<organism evidence="7 8">
    <name type="scientific">Polypedilum vanderplanki</name>
    <name type="common">Sleeping chironomid midge</name>
    <dbReference type="NCBI Taxonomy" id="319348"/>
    <lineage>
        <taxon>Eukaryota</taxon>
        <taxon>Metazoa</taxon>
        <taxon>Ecdysozoa</taxon>
        <taxon>Arthropoda</taxon>
        <taxon>Hexapoda</taxon>
        <taxon>Insecta</taxon>
        <taxon>Pterygota</taxon>
        <taxon>Neoptera</taxon>
        <taxon>Endopterygota</taxon>
        <taxon>Diptera</taxon>
        <taxon>Nematocera</taxon>
        <taxon>Chironomoidea</taxon>
        <taxon>Chironomidae</taxon>
        <taxon>Chironominae</taxon>
        <taxon>Polypedilum</taxon>
        <taxon>Polypedilum</taxon>
    </lineage>
</organism>
<keyword evidence="3" id="KW-0999">Mitochondrion inner membrane</keyword>
<dbReference type="InterPro" id="IPR018796">
    <property type="entry name" value="COA8"/>
</dbReference>
<evidence type="ECO:0000256" key="6">
    <source>
        <dbReference type="ARBA" id="ARBA00023136"/>
    </source>
</evidence>
<dbReference type="AlphaFoldDB" id="A0A9J6C6E9"/>
<dbReference type="PANTHER" id="PTHR31107:SF2">
    <property type="entry name" value="CYTOCHROME C OXIDASE ASSEMBLY FACTOR 8"/>
    <property type="match status" value="1"/>
</dbReference>
<comment type="subcellular location">
    <subcellularLocation>
        <location evidence="1">Mitochondrion inner membrane</location>
        <topology evidence="1">Peripheral membrane protein</topology>
        <orientation evidence="1">Matrix side</orientation>
    </subcellularLocation>
</comment>
<dbReference type="GO" id="GO:0005743">
    <property type="term" value="C:mitochondrial inner membrane"/>
    <property type="evidence" value="ECO:0007669"/>
    <property type="project" value="UniProtKB-SubCell"/>
</dbReference>
<accession>A0A9J6C6E9</accession>
<name>A0A9J6C6E9_POLVA</name>
<dbReference type="OrthoDB" id="6246201at2759"/>
<reference evidence="7" key="1">
    <citation type="submission" date="2021-03" db="EMBL/GenBank/DDBJ databases">
        <title>Chromosome level genome of the anhydrobiotic midge Polypedilum vanderplanki.</title>
        <authorList>
            <person name="Yoshida Y."/>
            <person name="Kikawada T."/>
            <person name="Gusev O."/>
        </authorList>
    </citation>
    <scope>NUCLEOTIDE SEQUENCE</scope>
    <source>
        <strain evidence="7">NIAS01</strain>
        <tissue evidence="7">Whole body or cell culture</tissue>
    </source>
</reference>
<comment type="caution">
    <text evidence="7">The sequence shown here is derived from an EMBL/GenBank/DDBJ whole genome shotgun (WGS) entry which is preliminary data.</text>
</comment>
<comment type="similarity">
    <text evidence="2">Belongs to the COA8 family.</text>
</comment>
<keyword evidence="8" id="KW-1185">Reference proteome</keyword>
<evidence type="ECO:0000256" key="4">
    <source>
        <dbReference type="ARBA" id="ARBA00022946"/>
    </source>
</evidence>
<keyword evidence="6" id="KW-0472">Membrane</keyword>
<dbReference type="PANTHER" id="PTHR31107">
    <property type="entry name" value="APOPTOGENIC PROTEIN 1, MITOCHONDRIAL"/>
    <property type="match status" value="1"/>
</dbReference>
<gene>
    <name evidence="7" type="ORF">PVAND_007346</name>
</gene>
<sequence>MLKIINHSKLFRISLITHTNSEYVWFSSQTDSIPKGFQKKPNINEIKADYIGPPDEKSNIRPILRHIPPNETKAQEKLRIKRLEAENYVSTFWTNHNKRFFTERSEFLAKRENKEVSADEMSEFYKTFLNKNSESHFYFNIVWYMKNFELLYLAFIVNVEKGLQRIKK</sequence>
<evidence type="ECO:0000313" key="7">
    <source>
        <dbReference type="EMBL" id="KAG5677602.1"/>
    </source>
</evidence>
<keyword evidence="5" id="KW-0496">Mitochondrion</keyword>
<proteinExistence type="inferred from homology"/>
<evidence type="ECO:0000256" key="2">
    <source>
        <dbReference type="ARBA" id="ARBA00005453"/>
    </source>
</evidence>